<protein>
    <submittedName>
        <fullName evidence="2">Uncharacterized protein</fullName>
    </submittedName>
</protein>
<comment type="caution">
    <text evidence="2">The sequence shown here is derived from an EMBL/GenBank/DDBJ whole genome shotgun (WGS) entry which is preliminary data.</text>
</comment>
<feature type="compositionally biased region" description="Polar residues" evidence="1">
    <location>
        <begin position="8"/>
        <end position="28"/>
    </location>
</feature>
<evidence type="ECO:0000313" key="2">
    <source>
        <dbReference type="EMBL" id="KAH9412375.1"/>
    </source>
</evidence>
<reference evidence="2 3" key="1">
    <citation type="journal article" date="2018" name="J. Allergy Clin. Immunol.">
        <title>High-quality assembly of Dermatophagoides pteronyssinus genome and transcriptome reveals a wide range of novel allergens.</title>
        <authorList>
            <person name="Liu X.Y."/>
            <person name="Yang K.Y."/>
            <person name="Wang M.Q."/>
            <person name="Kwok J.S."/>
            <person name="Zeng X."/>
            <person name="Yang Z."/>
            <person name="Xiao X.J."/>
            <person name="Lau C.P."/>
            <person name="Li Y."/>
            <person name="Huang Z.M."/>
            <person name="Ba J.G."/>
            <person name="Yim A.K."/>
            <person name="Ouyang C.Y."/>
            <person name="Ngai S.M."/>
            <person name="Chan T.F."/>
            <person name="Leung E.L."/>
            <person name="Liu L."/>
            <person name="Liu Z.G."/>
            <person name="Tsui S.K."/>
        </authorList>
    </citation>
    <scope>NUCLEOTIDE SEQUENCE [LARGE SCALE GENOMIC DNA]</scope>
    <source>
        <strain evidence="2">Derp</strain>
    </source>
</reference>
<organism evidence="2 3">
    <name type="scientific">Dermatophagoides pteronyssinus</name>
    <name type="common">European house dust mite</name>
    <dbReference type="NCBI Taxonomy" id="6956"/>
    <lineage>
        <taxon>Eukaryota</taxon>
        <taxon>Metazoa</taxon>
        <taxon>Ecdysozoa</taxon>
        <taxon>Arthropoda</taxon>
        <taxon>Chelicerata</taxon>
        <taxon>Arachnida</taxon>
        <taxon>Acari</taxon>
        <taxon>Acariformes</taxon>
        <taxon>Sarcoptiformes</taxon>
        <taxon>Astigmata</taxon>
        <taxon>Psoroptidia</taxon>
        <taxon>Analgoidea</taxon>
        <taxon>Pyroglyphidae</taxon>
        <taxon>Dermatophagoidinae</taxon>
        <taxon>Dermatophagoides</taxon>
    </lineage>
</organism>
<evidence type="ECO:0000313" key="3">
    <source>
        <dbReference type="Proteomes" id="UP000887458"/>
    </source>
</evidence>
<reference evidence="2 3" key="2">
    <citation type="journal article" date="2022" name="Mol. Biol. Evol.">
        <title>Comparative Genomics Reveals Insights into the Divergent Evolution of Astigmatic Mites and Household Pest Adaptations.</title>
        <authorList>
            <person name="Xiong Q."/>
            <person name="Wan A.T."/>
            <person name="Liu X."/>
            <person name="Fung C.S."/>
            <person name="Xiao X."/>
            <person name="Malainual N."/>
            <person name="Hou J."/>
            <person name="Wang L."/>
            <person name="Wang M."/>
            <person name="Yang K.Y."/>
            <person name="Cui Y."/>
            <person name="Leung E.L."/>
            <person name="Nong W."/>
            <person name="Shin S.K."/>
            <person name="Au S.W."/>
            <person name="Jeong K.Y."/>
            <person name="Chew F.T."/>
            <person name="Hui J.H."/>
            <person name="Leung T.F."/>
            <person name="Tungtrongchitr A."/>
            <person name="Zhong N."/>
            <person name="Liu Z."/>
            <person name="Tsui S.K."/>
        </authorList>
    </citation>
    <scope>NUCLEOTIDE SEQUENCE [LARGE SCALE GENOMIC DNA]</scope>
    <source>
        <strain evidence="2">Derp</strain>
    </source>
</reference>
<dbReference type="Proteomes" id="UP000887458">
    <property type="component" value="Unassembled WGS sequence"/>
</dbReference>
<sequence>MKYHQDKYQQTNDDNVVSTLTPKSSSTNEIDVSFPHRSSPYIVYINPLGTVLNDRASEACSIIEGKLFILYGLNK</sequence>
<dbReference type="EMBL" id="NJHN03000131">
    <property type="protein sequence ID" value="KAH9412375.1"/>
    <property type="molecule type" value="Genomic_DNA"/>
</dbReference>
<feature type="region of interest" description="Disordered" evidence="1">
    <location>
        <begin position="1"/>
        <end position="28"/>
    </location>
</feature>
<name>A0ABQ8IPR9_DERPT</name>
<accession>A0ABQ8IPR9</accession>
<evidence type="ECO:0000256" key="1">
    <source>
        <dbReference type="SAM" id="MobiDB-lite"/>
    </source>
</evidence>
<keyword evidence="3" id="KW-1185">Reference proteome</keyword>
<gene>
    <name evidence="2" type="ORF">DERP_013617</name>
</gene>
<proteinExistence type="predicted"/>